<dbReference type="RefSeq" id="WP_134208817.1">
    <property type="nucleotide sequence ID" value="NZ_CP038015.1"/>
</dbReference>
<dbReference type="SUPFAM" id="SSF56784">
    <property type="entry name" value="HAD-like"/>
    <property type="match status" value="1"/>
</dbReference>
<dbReference type="AlphaFoldDB" id="A0A4P6ZVU3"/>
<proteinExistence type="predicted"/>
<keyword evidence="2" id="KW-1185">Reference proteome</keyword>
<accession>A0A4P6ZVU3</accession>
<organism evidence="1 2">
    <name type="scientific">Paenisporosarcina antarctica</name>
    <dbReference type="NCBI Taxonomy" id="417367"/>
    <lineage>
        <taxon>Bacteria</taxon>
        <taxon>Bacillati</taxon>
        <taxon>Bacillota</taxon>
        <taxon>Bacilli</taxon>
        <taxon>Bacillales</taxon>
        <taxon>Caryophanaceae</taxon>
        <taxon>Paenisporosarcina</taxon>
    </lineage>
</organism>
<dbReference type="InterPro" id="IPR036412">
    <property type="entry name" value="HAD-like_sf"/>
</dbReference>
<evidence type="ECO:0008006" key="3">
    <source>
        <dbReference type="Google" id="ProtNLM"/>
    </source>
</evidence>
<dbReference type="OrthoDB" id="9810101at2"/>
<protein>
    <recommendedName>
        <fullName evidence="3">HAD-IIB family hydrolase</fullName>
    </recommendedName>
</protein>
<dbReference type="Gene3D" id="3.40.50.1000">
    <property type="entry name" value="HAD superfamily/HAD-like"/>
    <property type="match status" value="1"/>
</dbReference>
<name>A0A4P6ZVU3_9BACL</name>
<gene>
    <name evidence="1" type="ORF">E2636_02830</name>
</gene>
<dbReference type="Pfam" id="PF08282">
    <property type="entry name" value="Hydrolase_3"/>
    <property type="match status" value="1"/>
</dbReference>
<dbReference type="KEGG" id="panc:E2636_02830"/>
<evidence type="ECO:0000313" key="1">
    <source>
        <dbReference type="EMBL" id="QBP40149.1"/>
    </source>
</evidence>
<dbReference type="InterPro" id="IPR023214">
    <property type="entry name" value="HAD_sf"/>
</dbReference>
<evidence type="ECO:0000313" key="2">
    <source>
        <dbReference type="Proteomes" id="UP000294292"/>
    </source>
</evidence>
<reference evidence="1 2" key="1">
    <citation type="submission" date="2019-03" db="EMBL/GenBank/DDBJ databases">
        <title>Complete genome sequence of Paenisporosarcina antarctica CGMCC 1.6503T.</title>
        <authorList>
            <person name="Rong J.-C."/>
            <person name="Chi N.-Y."/>
            <person name="Zhang Q.-F."/>
        </authorList>
    </citation>
    <scope>NUCLEOTIDE SEQUENCE [LARGE SCALE GENOMIC DNA]</scope>
    <source>
        <strain evidence="1 2">CGMCC 1.6503</strain>
    </source>
</reference>
<sequence length="36" mass="4027">MQERFDLVGCETLAMGDSDNDLKMIQFVSHAVAIKI</sequence>
<dbReference type="EMBL" id="CP038015">
    <property type="protein sequence ID" value="QBP40149.1"/>
    <property type="molecule type" value="Genomic_DNA"/>
</dbReference>
<dbReference type="Proteomes" id="UP000294292">
    <property type="component" value="Chromosome"/>
</dbReference>